<comment type="caution">
    <text evidence="1">The sequence shown here is derived from an EMBL/GenBank/DDBJ whole genome shotgun (WGS) entry which is preliminary data.</text>
</comment>
<dbReference type="EMBL" id="BMJJ01000024">
    <property type="protein sequence ID" value="GGD43952.1"/>
    <property type="molecule type" value="Genomic_DNA"/>
</dbReference>
<evidence type="ECO:0000313" key="2">
    <source>
        <dbReference type="Proteomes" id="UP000613160"/>
    </source>
</evidence>
<accession>A0A916YGF2</accession>
<dbReference type="RefSeq" id="WP_188855473.1">
    <property type="nucleotide sequence ID" value="NZ_BMJJ01000024.1"/>
</dbReference>
<proteinExistence type="predicted"/>
<dbReference type="Proteomes" id="UP000613160">
    <property type="component" value="Unassembled WGS sequence"/>
</dbReference>
<evidence type="ECO:0000313" key="1">
    <source>
        <dbReference type="EMBL" id="GGD43952.1"/>
    </source>
</evidence>
<protein>
    <submittedName>
        <fullName evidence="1">Uncharacterized protein</fullName>
    </submittedName>
</protein>
<name>A0A916YGF2_9HYPH</name>
<sequence>MSAIPDLTPDTIVVTSVAVTDQRIEDAVRYAVHGESHFETKNERFIAELAARKAISLLVGEVGMYSSRFVTEPDSREDWATI</sequence>
<keyword evidence="2" id="KW-1185">Reference proteome</keyword>
<dbReference type="AlphaFoldDB" id="A0A916YGF2"/>
<gene>
    <name evidence="1" type="ORF">GCM10011335_53220</name>
</gene>
<reference evidence="1" key="2">
    <citation type="submission" date="2020-09" db="EMBL/GenBank/DDBJ databases">
        <authorList>
            <person name="Sun Q."/>
            <person name="Zhou Y."/>
        </authorList>
    </citation>
    <scope>NUCLEOTIDE SEQUENCE</scope>
    <source>
        <strain evidence="1">CGMCC 1.15493</strain>
    </source>
</reference>
<reference evidence="1" key="1">
    <citation type="journal article" date="2014" name="Int. J. Syst. Evol. Microbiol.">
        <title>Complete genome sequence of Corynebacterium casei LMG S-19264T (=DSM 44701T), isolated from a smear-ripened cheese.</title>
        <authorList>
            <consortium name="US DOE Joint Genome Institute (JGI-PGF)"/>
            <person name="Walter F."/>
            <person name="Albersmeier A."/>
            <person name="Kalinowski J."/>
            <person name="Ruckert C."/>
        </authorList>
    </citation>
    <scope>NUCLEOTIDE SEQUENCE</scope>
    <source>
        <strain evidence="1">CGMCC 1.15493</strain>
    </source>
</reference>
<organism evidence="1 2">
    <name type="scientific">Aureimonas glaciei</name>
    <dbReference type="NCBI Taxonomy" id="1776957"/>
    <lineage>
        <taxon>Bacteria</taxon>
        <taxon>Pseudomonadati</taxon>
        <taxon>Pseudomonadota</taxon>
        <taxon>Alphaproteobacteria</taxon>
        <taxon>Hyphomicrobiales</taxon>
        <taxon>Aurantimonadaceae</taxon>
        <taxon>Aureimonas</taxon>
    </lineage>
</organism>